<dbReference type="PANTHER" id="PTHR16301:SF20">
    <property type="entry name" value="IMPACT FAMILY MEMBER YIGZ"/>
    <property type="match status" value="1"/>
</dbReference>
<dbReference type="InterPro" id="IPR020568">
    <property type="entry name" value="Ribosomal_Su5_D2-typ_SF"/>
</dbReference>
<dbReference type="InterPro" id="IPR001498">
    <property type="entry name" value="Impact_N"/>
</dbReference>
<sequence>MNFHQYEIKKSRFYSICVPVFSKEELKNILQEIKKQYKKPDHICYGYSFFNENVINAGFDDDGEPKGTGGKPIRDLLIKTNTYNAVIFVVRYFGGIKLGNGLARAYKTSANLALKSYKEIK</sequence>
<evidence type="ECO:0000259" key="2">
    <source>
        <dbReference type="Pfam" id="PF01205"/>
    </source>
</evidence>
<dbReference type="PANTHER" id="PTHR16301">
    <property type="entry name" value="IMPACT-RELATED"/>
    <property type="match status" value="1"/>
</dbReference>
<dbReference type="InterPro" id="IPR023582">
    <property type="entry name" value="Impact"/>
</dbReference>
<name>A0A507SN97_9BACT</name>
<evidence type="ECO:0000256" key="1">
    <source>
        <dbReference type="ARBA" id="ARBA00007665"/>
    </source>
</evidence>
<accession>A0A507SN97</accession>
<dbReference type="SUPFAM" id="SSF54211">
    <property type="entry name" value="Ribosomal protein S5 domain 2-like"/>
    <property type="match status" value="1"/>
</dbReference>
<organism evidence="3 4">
    <name type="scientific">Mycoplasmopsis mucosicanis</name>
    <dbReference type="NCBI Taxonomy" id="458208"/>
    <lineage>
        <taxon>Bacteria</taxon>
        <taxon>Bacillati</taxon>
        <taxon>Mycoplasmatota</taxon>
        <taxon>Mycoplasmoidales</taxon>
        <taxon>Metamycoplasmataceae</taxon>
        <taxon>Mycoplasmopsis</taxon>
    </lineage>
</organism>
<dbReference type="InterPro" id="IPR036956">
    <property type="entry name" value="Impact_N_sf"/>
</dbReference>
<comment type="similarity">
    <text evidence="1">Belongs to the IMPACT family.</text>
</comment>
<feature type="domain" description="Impact N-terminal" evidence="2">
    <location>
        <begin position="9"/>
        <end position="114"/>
    </location>
</feature>
<dbReference type="OrthoDB" id="9813771at2"/>
<comment type="caution">
    <text evidence="3">The sequence shown here is derived from an EMBL/GenBank/DDBJ whole genome shotgun (WGS) entry which is preliminary data.</text>
</comment>
<dbReference type="Proteomes" id="UP000320801">
    <property type="component" value="Unassembled WGS sequence"/>
</dbReference>
<protein>
    <submittedName>
        <fullName evidence="3">YigZ family protein</fullName>
    </submittedName>
</protein>
<reference evidence="3 4" key="1">
    <citation type="submission" date="2019-03" db="EMBL/GenBank/DDBJ databases">
        <title>Characterization of a novel Mycoplasma cynos real-time PCR assay.</title>
        <authorList>
            <person name="Tallmadge R.L."/>
            <person name="Mitchell P.K."/>
            <person name="Goodman L."/>
        </authorList>
    </citation>
    <scope>NUCLEOTIDE SEQUENCE [LARGE SCALE GENOMIC DNA]</scope>
    <source>
        <strain evidence="3 4">1642</strain>
    </source>
</reference>
<dbReference type="Gene3D" id="3.30.230.30">
    <property type="entry name" value="Impact, N-terminal domain"/>
    <property type="match status" value="1"/>
</dbReference>
<gene>
    <name evidence="3" type="ORF">E1I18_02305</name>
</gene>
<evidence type="ECO:0000313" key="4">
    <source>
        <dbReference type="Proteomes" id="UP000320801"/>
    </source>
</evidence>
<keyword evidence="4" id="KW-1185">Reference proteome</keyword>
<dbReference type="AlphaFoldDB" id="A0A507SN97"/>
<dbReference type="EMBL" id="SMDN01000007">
    <property type="protein sequence ID" value="TQC51494.1"/>
    <property type="molecule type" value="Genomic_DNA"/>
</dbReference>
<evidence type="ECO:0000313" key="3">
    <source>
        <dbReference type="EMBL" id="TQC51494.1"/>
    </source>
</evidence>
<dbReference type="GO" id="GO:0006446">
    <property type="term" value="P:regulation of translational initiation"/>
    <property type="evidence" value="ECO:0007669"/>
    <property type="project" value="TreeGrafter"/>
</dbReference>
<dbReference type="GO" id="GO:0005737">
    <property type="term" value="C:cytoplasm"/>
    <property type="evidence" value="ECO:0007669"/>
    <property type="project" value="TreeGrafter"/>
</dbReference>
<dbReference type="RefSeq" id="WP_141483987.1">
    <property type="nucleotide sequence ID" value="NZ_SMDN01000007.1"/>
</dbReference>
<dbReference type="Pfam" id="PF01205">
    <property type="entry name" value="Impact_N"/>
    <property type="match status" value="1"/>
</dbReference>
<proteinExistence type="inferred from homology"/>